<sequence>MLTYKHINQDNLTSELQKLMSLIAEHDKWFKDQDQKLEEQQQKLKEQWNYLIQHDYQGYKSHACCIGRALGPLDVCDICMKTDKVTYMRSIENWKSGHKKKKPGL</sequence>
<proteinExistence type="predicted"/>
<organism evidence="1 2">
    <name type="scientific">Sphagnum jensenii</name>
    <dbReference type="NCBI Taxonomy" id="128206"/>
    <lineage>
        <taxon>Eukaryota</taxon>
        <taxon>Viridiplantae</taxon>
        <taxon>Streptophyta</taxon>
        <taxon>Embryophyta</taxon>
        <taxon>Bryophyta</taxon>
        <taxon>Sphagnophytina</taxon>
        <taxon>Sphagnopsida</taxon>
        <taxon>Sphagnales</taxon>
        <taxon>Sphagnaceae</taxon>
        <taxon>Sphagnum</taxon>
    </lineage>
</organism>
<protein>
    <submittedName>
        <fullName evidence="1">Uncharacterized protein</fullName>
    </submittedName>
</protein>
<name>A0ABP1AB71_9BRYO</name>
<reference evidence="1" key="1">
    <citation type="submission" date="2024-03" db="EMBL/GenBank/DDBJ databases">
        <authorList>
            <consortium name="ELIXIR-Norway"/>
            <consortium name="Elixir Norway"/>
        </authorList>
    </citation>
    <scope>NUCLEOTIDE SEQUENCE</scope>
</reference>
<accession>A0ABP1AB71</accession>
<gene>
    <name evidence="1" type="ORF">CSSPJE1EN2_LOCUS2772</name>
</gene>
<dbReference type="Proteomes" id="UP001497522">
    <property type="component" value="Chromosome 10"/>
</dbReference>
<evidence type="ECO:0000313" key="1">
    <source>
        <dbReference type="EMBL" id="CAK9859777.1"/>
    </source>
</evidence>
<keyword evidence="2" id="KW-1185">Reference proteome</keyword>
<dbReference type="EMBL" id="OZ023711">
    <property type="protein sequence ID" value="CAK9859777.1"/>
    <property type="molecule type" value="Genomic_DNA"/>
</dbReference>
<evidence type="ECO:0000313" key="2">
    <source>
        <dbReference type="Proteomes" id="UP001497522"/>
    </source>
</evidence>